<reference evidence="3" key="1">
    <citation type="submission" date="2021-12" db="EMBL/GenBank/DDBJ databases">
        <title>Alicyclobacillaceae gen. nov., sp. nov., isolated from chalcocite enrichment system.</title>
        <authorList>
            <person name="Jiang Z."/>
        </authorList>
    </citation>
    <scope>NUCLEOTIDE SEQUENCE</scope>
    <source>
        <strain evidence="3">MYW30-H2</strain>
    </source>
</reference>
<dbReference type="PANTHER" id="PTHR10803:SF3">
    <property type="entry name" value="ATPASE GET3"/>
    <property type="match status" value="1"/>
</dbReference>
<dbReference type="Gene3D" id="3.40.50.300">
    <property type="entry name" value="P-loop containing nucleotide triphosphate hydrolases"/>
    <property type="match status" value="1"/>
</dbReference>
<dbReference type="RefSeq" id="WP_347436721.1">
    <property type="nucleotide sequence ID" value="NZ_CP089291.1"/>
</dbReference>
<dbReference type="CDD" id="cd02035">
    <property type="entry name" value="ArsA"/>
    <property type="match status" value="1"/>
</dbReference>
<dbReference type="SUPFAM" id="SSF52540">
    <property type="entry name" value="P-loop containing nucleoside triphosphate hydrolases"/>
    <property type="match status" value="1"/>
</dbReference>
<evidence type="ECO:0000313" key="4">
    <source>
        <dbReference type="Proteomes" id="UP000830167"/>
    </source>
</evidence>
<dbReference type="InterPro" id="IPR027417">
    <property type="entry name" value="P-loop_NTPase"/>
</dbReference>
<evidence type="ECO:0000259" key="2">
    <source>
        <dbReference type="Pfam" id="PF02374"/>
    </source>
</evidence>
<keyword evidence="4" id="KW-1185">Reference proteome</keyword>
<dbReference type="EMBL" id="CP089291">
    <property type="protein sequence ID" value="UOF90028.1"/>
    <property type="molecule type" value="Genomic_DNA"/>
</dbReference>
<dbReference type="InterPro" id="IPR025723">
    <property type="entry name" value="ArsA/GET3_ATPase-like"/>
</dbReference>
<proteinExistence type="inferred from homology"/>
<protein>
    <submittedName>
        <fullName evidence="3">ArsA family ATPase</fullName>
    </submittedName>
</protein>
<evidence type="ECO:0000256" key="1">
    <source>
        <dbReference type="ARBA" id="ARBA00011040"/>
    </source>
</evidence>
<dbReference type="Proteomes" id="UP000830167">
    <property type="component" value="Chromosome"/>
</dbReference>
<sequence>MTKFIFFSGKGGVGKTSLSSATAVLLASRGFETLLVTTDPASNLGDVFGQDFGLDVRAVDGVEHLHVQEISPQESLRQYKERALSPLRDVFPEDMLRSIEEKMSGPCTEEIATFDQFIACMHKPQYEYVIFDTAPTGHTLRLLELPGSWSAHIEESAKGSGQTCIGGVDALASSKEQYDTAILLLTDRTLTTFVFVTQASAMPIQEMIRSSSELQNMNIKHQVAIINGVIPEEERNHPYSARRWQKQLPHIEQAKQMFHGPVGLMPLYADEVKGIEMLRTVGRDLQDVFVI</sequence>
<comment type="similarity">
    <text evidence="1">Belongs to the arsA ATPase family.</text>
</comment>
<dbReference type="Pfam" id="PF02374">
    <property type="entry name" value="ArsA_ATPase"/>
    <property type="match status" value="1"/>
</dbReference>
<gene>
    <name evidence="3" type="ORF">LSG31_19510</name>
</gene>
<feature type="domain" description="ArsA/GET3 Anion-transporting ATPase-like" evidence="2">
    <location>
        <begin position="2"/>
        <end position="286"/>
    </location>
</feature>
<organism evidence="3 4">
    <name type="scientific">Fodinisporobacter ferrooxydans</name>
    <dbReference type="NCBI Taxonomy" id="2901836"/>
    <lineage>
        <taxon>Bacteria</taxon>
        <taxon>Bacillati</taxon>
        <taxon>Bacillota</taxon>
        <taxon>Bacilli</taxon>
        <taxon>Bacillales</taxon>
        <taxon>Alicyclobacillaceae</taxon>
        <taxon>Fodinisporobacter</taxon>
    </lineage>
</organism>
<accession>A0ABY4CHN3</accession>
<dbReference type="InterPro" id="IPR016300">
    <property type="entry name" value="ATPase_ArsA/GET3"/>
</dbReference>
<evidence type="ECO:0000313" key="3">
    <source>
        <dbReference type="EMBL" id="UOF90028.1"/>
    </source>
</evidence>
<dbReference type="NCBIfam" id="TIGR00345">
    <property type="entry name" value="GET3_arsA_TRC40"/>
    <property type="match status" value="1"/>
</dbReference>
<name>A0ABY4CHN3_9BACL</name>
<dbReference type="PANTHER" id="PTHR10803">
    <property type="entry name" value="ARSENICAL PUMP-DRIVING ATPASE ARSENITE-TRANSLOCATING ATPASE"/>
    <property type="match status" value="1"/>
</dbReference>